<evidence type="ECO:0000313" key="9">
    <source>
        <dbReference type="RefSeq" id="XP_013381567.1"/>
    </source>
</evidence>
<feature type="chain" id="PRO_5010370117" evidence="7">
    <location>
        <begin position="19"/>
        <end position="160"/>
    </location>
</feature>
<gene>
    <name evidence="9" type="primary">LOC106152502</name>
</gene>
<evidence type="ECO:0000256" key="6">
    <source>
        <dbReference type="SAM" id="Phobius"/>
    </source>
</evidence>
<feature type="transmembrane region" description="Helical" evidence="6">
    <location>
        <begin position="62"/>
        <end position="82"/>
    </location>
</feature>
<dbReference type="Pfam" id="PF00083">
    <property type="entry name" value="Sugar_tr"/>
    <property type="match status" value="1"/>
</dbReference>
<evidence type="ECO:0000256" key="4">
    <source>
        <dbReference type="ARBA" id="ARBA00023136"/>
    </source>
</evidence>
<comment type="subcellular location">
    <subcellularLocation>
        <location evidence="1">Membrane</location>
        <topology evidence="1">Multi-pass membrane protein</topology>
    </subcellularLocation>
</comment>
<sequence length="160" mass="17188">MVVGGLACLSSLLVQLYANNELESTNFIKITLSTVGKFGIAASYNIIFIWGVEIFPTVLRNFSLGLALVSASLGTMLSPVIVREIQVESIGKDTLPLVIFGAAAIFATMCTIPLPETANRDLPETVEDANSFSPRQRSSTAYQNGNQSQVQSIIMENTAL</sequence>
<dbReference type="GO" id="GO:0022857">
    <property type="term" value="F:transmembrane transporter activity"/>
    <property type="evidence" value="ECO:0007669"/>
    <property type="project" value="InterPro"/>
</dbReference>
<protein>
    <submittedName>
        <fullName evidence="9">Organic cation transporter protein</fullName>
    </submittedName>
</protein>
<evidence type="ECO:0000313" key="8">
    <source>
        <dbReference type="Proteomes" id="UP000085678"/>
    </source>
</evidence>
<dbReference type="Gene3D" id="1.20.1250.20">
    <property type="entry name" value="MFS general substrate transporter like domains"/>
    <property type="match status" value="1"/>
</dbReference>
<dbReference type="RefSeq" id="XP_013381567.1">
    <property type="nucleotide sequence ID" value="XM_013526113.1"/>
</dbReference>
<feature type="signal peptide" evidence="7">
    <location>
        <begin position="1"/>
        <end position="18"/>
    </location>
</feature>
<keyword evidence="8" id="KW-1185">Reference proteome</keyword>
<dbReference type="OrthoDB" id="5296287at2759"/>
<dbReference type="Proteomes" id="UP000085678">
    <property type="component" value="Unplaced"/>
</dbReference>
<evidence type="ECO:0000256" key="3">
    <source>
        <dbReference type="ARBA" id="ARBA00022989"/>
    </source>
</evidence>
<evidence type="ECO:0000256" key="2">
    <source>
        <dbReference type="ARBA" id="ARBA00022692"/>
    </source>
</evidence>
<dbReference type="PANTHER" id="PTHR24064">
    <property type="entry name" value="SOLUTE CARRIER FAMILY 22 MEMBER"/>
    <property type="match status" value="1"/>
</dbReference>
<feature type="transmembrane region" description="Helical" evidence="6">
    <location>
        <begin position="28"/>
        <end position="50"/>
    </location>
</feature>
<dbReference type="GeneID" id="106152502"/>
<dbReference type="InParanoid" id="A0A1S3H6F5"/>
<reference evidence="9" key="1">
    <citation type="submission" date="2025-08" db="UniProtKB">
        <authorList>
            <consortium name="RefSeq"/>
        </authorList>
    </citation>
    <scope>IDENTIFICATION</scope>
    <source>
        <tissue evidence="9">Gonads</tissue>
    </source>
</reference>
<dbReference type="AlphaFoldDB" id="A0A1S3H6F5"/>
<keyword evidence="7" id="KW-0732">Signal</keyword>
<feature type="region of interest" description="Disordered" evidence="5">
    <location>
        <begin position="128"/>
        <end position="148"/>
    </location>
</feature>
<evidence type="ECO:0000256" key="5">
    <source>
        <dbReference type="SAM" id="MobiDB-lite"/>
    </source>
</evidence>
<organism evidence="8 9">
    <name type="scientific">Lingula anatina</name>
    <name type="common">Brachiopod</name>
    <name type="synonym">Lingula unguis</name>
    <dbReference type="NCBI Taxonomy" id="7574"/>
    <lineage>
        <taxon>Eukaryota</taxon>
        <taxon>Metazoa</taxon>
        <taxon>Spiralia</taxon>
        <taxon>Lophotrochozoa</taxon>
        <taxon>Brachiopoda</taxon>
        <taxon>Linguliformea</taxon>
        <taxon>Lingulata</taxon>
        <taxon>Lingulida</taxon>
        <taxon>Linguloidea</taxon>
        <taxon>Lingulidae</taxon>
        <taxon>Lingula</taxon>
    </lineage>
</organism>
<name>A0A1S3H6F5_LINAN</name>
<proteinExistence type="predicted"/>
<accession>A0A1S3H6F5</accession>
<evidence type="ECO:0000256" key="7">
    <source>
        <dbReference type="SAM" id="SignalP"/>
    </source>
</evidence>
<keyword evidence="3 6" id="KW-1133">Transmembrane helix</keyword>
<dbReference type="SUPFAM" id="SSF103473">
    <property type="entry name" value="MFS general substrate transporter"/>
    <property type="match status" value="1"/>
</dbReference>
<dbReference type="GO" id="GO:0016020">
    <property type="term" value="C:membrane"/>
    <property type="evidence" value="ECO:0007669"/>
    <property type="project" value="UniProtKB-SubCell"/>
</dbReference>
<evidence type="ECO:0000256" key="1">
    <source>
        <dbReference type="ARBA" id="ARBA00004141"/>
    </source>
</evidence>
<dbReference type="InterPro" id="IPR036259">
    <property type="entry name" value="MFS_trans_sf"/>
</dbReference>
<keyword evidence="2 6" id="KW-0812">Transmembrane</keyword>
<keyword evidence="4 6" id="KW-0472">Membrane</keyword>
<dbReference type="InterPro" id="IPR005828">
    <property type="entry name" value="MFS_sugar_transport-like"/>
</dbReference>
<feature type="transmembrane region" description="Helical" evidence="6">
    <location>
        <begin position="94"/>
        <end position="114"/>
    </location>
</feature>
<dbReference type="KEGG" id="lak:106152502"/>